<accession>A0A2V4MRA6</accession>
<evidence type="ECO:0000259" key="1">
    <source>
        <dbReference type="Pfam" id="PF01471"/>
    </source>
</evidence>
<dbReference type="Proteomes" id="UP000248012">
    <property type="component" value="Unassembled WGS sequence"/>
</dbReference>
<proteinExistence type="predicted"/>
<reference evidence="2 3" key="1">
    <citation type="submission" date="2018-05" db="EMBL/GenBank/DDBJ databases">
        <title>Oceanovita maritima gen. nov., sp. nov., a marine bacterium in the family Rhodobacteraceae isolated from surface seawater of Lundu port Xiamen, China.</title>
        <authorList>
            <person name="Hetharua B.H."/>
            <person name="Min D."/>
            <person name="Liao H."/>
            <person name="Tian Y."/>
        </authorList>
    </citation>
    <scope>NUCLEOTIDE SEQUENCE [LARGE SCALE GENOMIC DNA]</scope>
    <source>
        <strain evidence="2 3">FSX-11</strain>
    </source>
</reference>
<dbReference type="Pfam" id="PF01471">
    <property type="entry name" value="PG_binding_1"/>
    <property type="match status" value="1"/>
</dbReference>
<sequence length="186" mass="19785">MQYHAVPRRAAVGCAGLRLWAAVSVCAMLGGCKLSLPPPAPQLSHTFAPAPPGAKPGSCWGQHAVPAVIETVTEQIMLQPAEVMSDGTVLSPAVFKTEIRQNILRERRETWFERPCDDVMTPEFIATLQRALAARGHYSGAPTGEMSPKTLRAVRSYQAAQGLDSAVLSLAAARKLGLVAVARSGD</sequence>
<dbReference type="InterPro" id="IPR036366">
    <property type="entry name" value="PGBDSf"/>
</dbReference>
<dbReference type="InterPro" id="IPR036365">
    <property type="entry name" value="PGBD-like_sf"/>
</dbReference>
<dbReference type="AlphaFoldDB" id="A0A2V4MRA6"/>
<keyword evidence="3" id="KW-1185">Reference proteome</keyword>
<dbReference type="SUPFAM" id="SSF47090">
    <property type="entry name" value="PGBD-like"/>
    <property type="match status" value="1"/>
</dbReference>
<name>A0A2V4MRA6_9RHOB</name>
<feature type="domain" description="Peptidoglycan binding-like" evidence="1">
    <location>
        <begin position="124"/>
        <end position="163"/>
    </location>
</feature>
<evidence type="ECO:0000313" key="2">
    <source>
        <dbReference type="EMBL" id="PYC48079.1"/>
    </source>
</evidence>
<comment type="caution">
    <text evidence="2">The sequence shown here is derived from an EMBL/GenBank/DDBJ whole genome shotgun (WGS) entry which is preliminary data.</text>
</comment>
<dbReference type="OrthoDB" id="7861420at2"/>
<dbReference type="RefSeq" id="WP_110795729.1">
    <property type="nucleotide sequence ID" value="NZ_KZ826483.1"/>
</dbReference>
<gene>
    <name evidence="2" type="ORF">DI396_08415</name>
</gene>
<dbReference type="InterPro" id="IPR002477">
    <property type="entry name" value="Peptidoglycan-bd-like"/>
</dbReference>
<protein>
    <submittedName>
        <fullName evidence="2">Peptidoglycan-binding protein</fullName>
    </submittedName>
</protein>
<evidence type="ECO:0000313" key="3">
    <source>
        <dbReference type="Proteomes" id="UP000248012"/>
    </source>
</evidence>
<dbReference type="EMBL" id="QFVT01000004">
    <property type="protein sequence ID" value="PYC48079.1"/>
    <property type="molecule type" value="Genomic_DNA"/>
</dbReference>
<dbReference type="Gene3D" id="1.10.101.10">
    <property type="entry name" value="PGBD-like superfamily/PGBD"/>
    <property type="match status" value="1"/>
</dbReference>
<organism evidence="2 3">
    <name type="scientific">Litorivita pollutaquae</name>
    <dbReference type="NCBI Taxonomy" id="2200892"/>
    <lineage>
        <taxon>Bacteria</taxon>
        <taxon>Pseudomonadati</taxon>
        <taxon>Pseudomonadota</taxon>
        <taxon>Alphaproteobacteria</taxon>
        <taxon>Rhodobacterales</taxon>
        <taxon>Paracoccaceae</taxon>
        <taxon>Litorivita</taxon>
    </lineage>
</organism>